<gene>
    <name evidence="6" type="ORF">EG339_15390</name>
</gene>
<accession>A0A3G6TI00</accession>
<evidence type="ECO:0000256" key="3">
    <source>
        <dbReference type="ARBA" id="ARBA00023163"/>
    </source>
</evidence>
<keyword evidence="4" id="KW-0472">Membrane</keyword>
<feature type="transmembrane region" description="Helical" evidence="4">
    <location>
        <begin position="190"/>
        <end position="211"/>
    </location>
</feature>
<dbReference type="GO" id="GO:0043565">
    <property type="term" value="F:sequence-specific DNA binding"/>
    <property type="evidence" value="ECO:0007669"/>
    <property type="project" value="InterPro"/>
</dbReference>
<protein>
    <submittedName>
        <fullName evidence="6">AraC family transcriptional regulator</fullName>
    </submittedName>
</protein>
<evidence type="ECO:0000259" key="5">
    <source>
        <dbReference type="PROSITE" id="PS01124"/>
    </source>
</evidence>
<feature type="transmembrane region" description="Helical" evidence="4">
    <location>
        <begin position="38"/>
        <end position="61"/>
    </location>
</feature>
<evidence type="ECO:0000256" key="2">
    <source>
        <dbReference type="ARBA" id="ARBA00023125"/>
    </source>
</evidence>
<dbReference type="Proteomes" id="UP000271193">
    <property type="component" value="Chromosome"/>
</dbReference>
<dbReference type="AlphaFoldDB" id="A0A3G6TI00"/>
<dbReference type="PANTHER" id="PTHR43280">
    <property type="entry name" value="ARAC-FAMILY TRANSCRIPTIONAL REGULATOR"/>
    <property type="match status" value="1"/>
</dbReference>
<dbReference type="InterPro" id="IPR018062">
    <property type="entry name" value="HTH_AraC-typ_CS"/>
</dbReference>
<feature type="transmembrane region" description="Helical" evidence="4">
    <location>
        <begin position="67"/>
        <end position="88"/>
    </location>
</feature>
<keyword evidence="4" id="KW-0812">Transmembrane</keyword>
<dbReference type="InterPro" id="IPR018060">
    <property type="entry name" value="HTH_AraC"/>
</dbReference>
<evidence type="ECO:0000313" key="7">
    <source>
        <dbReference type="Proteomes" id="UP000271193"/>
    </source>
</evidence>
<dbReference type="Gene3D" id="1.10.10.60">
    <property type="entry name" value="Homeodomain-like"/>
    <property type="match status" value="1"/>
</dbReference>
<keyword evidence="2" id="KW-0238">DNA-binding</keyword>
<evidence type="ECO:0000256" key="1">
    <source>
        <dbReference type="ARBA" id="ARBA00023015"/>
    </source>
</evidence>
<keyword evidence="1" id="KW-0805">Transcription regulation</keyword>
<dbReference type="PROSITE" id="PS01124">
    <property type="entry name" value="HTH_ARAC_FAMILY_2"/>
    <property type="match status" value="1"/>
</dbReference>
<feature type="transmembrane region" description="Helical" evidence="4">
    <location>
        <begin position="100"/>
        <end position="122"/>
    </location>
</feature>
<dbReference type="KEGG" id="cben:EG339_15390"/>
<dbReference type="InterPro" id="IPR009057">
    <property type="entry name" value="Homeodomain-like_sf"/>
</dbReference>
<evidence type="ECO:0000256" key="4">
    <source>
        <dbReference type="SAM" id="Phobius"/>
    </source>
</evidence>
<keyword evidence="4" id="KW-1133">Transmembrane helix</keyword>
<reference evidence="7" key="1">
    <citation type="submission" date="2018-11" db="EMBL/GenBank/DDBJ databases">
        <title>Proposal to divide the Flavobacteriaceae and reorganize its genera based on Amino Acid Identity values calculated from whole genome sequences.</title>
        <authorList>
            <person name="Nicholson A.C."/>
            <person name="Gulvik C.A."/>
            <person name="Whitney A.M."/>
            <person name="Humrighouse B.W."/>
            <person name="Bell M."/>
            <person name="Holmes B."/>
            <person name="Steigerwalt A.G."/>
            <person name="Villarma A."/>
            <person name="Sheth M."/>
            <person name="Batra D."/>
            <person name="Pryor J."/>
            <person name="Bernardet J.-F."/>
            <person name="Hugo C."/>
            <person name="Kampfer P."/>
            <person name="Newman J."/>
            <person name="McQuiston J.R."/>
        </authorList>
    </citation>
    <scope>NUCLEOTIDE SEQUENCE [LARGE SCALE GENOMIC DNA]</scope>
    <source>
        <strain evidence="7">G0229</strain>
    </source>
</reference>
<feature type="transmembrane region" description="Helical" evidence="4">
    <location>
        <begin position="217"/>
        <end position="234"/>
    </location>
</feature>
<feature type="domain" description="HTH araC/xylS-type" evidence="5">
    <location>
        <begin position="281"/>
        <end position="389"/>
    </location>
</feature>
<proteinExistence type="predicted"/>
<keyword evidence="7" id="KW-1185">Reference proteome</keyword>
<dbReference type="SUPFAM" id="SSF46689">
    <property type="entry name" value="Homeodomain-like"/>
    <property type="match status" value="1"/>
</dbReference>
<evidence type="ECO:0000313" key="6">
    <source>
        <dbReference type="EMBL" id="AZB25874.1"/>
    </source>
</evidence>
<dbReference type="GO" id="GO:0003700">
    <property type="term" value="F:DNA-binding transcription factor activity"/>
    <property type="evidence" value="ECO:0007669"/>
    <property type="project" value="InterPro"/>
</dbReference>
<name>A0A3G6TI00_9FLAO</name>
<dbReference type="PROSITE" id="PS00041">
    <property type="entry name" value="HTH_ARAC_FAMILY_1"/>
    <property type="match status" value="1"/>
</dbReference>
<organism evidence="6 7">
    <name type="scientific">Chryseobacterium bernardetii</name>
    <dbReference type="NCBI Taxonomy" id="1241978"/>
    <lineage>
        <taxon>Bacteria</taxon>
        <taxon>Pseudomonadati</taxon>
        <taxon>Bacteroidota</taxon>
        <taxon>Flavobacteriia</taxon>
        <taxon>Flavobacteriales</taxon>
        <taxon>Weeksellaceae</taxon>
        <taxon>Chryseobacterium group</taxon>
        <taxon>Chryseobacterium</taxon>
    </lineage>
</organism>
<dbReference type="PANTHER" id="PTHR43280:SF29">
    <property type="entry name" value="ARAC-FAMILY TRANSCRIPTIONAL REGULATOR"/>
    <property type="match status" value="1"/>
</dbReference>
<feature type="transmembrane region" description="Helical" evidence="4">
    <location>
        <begin position="6"/>
        <end position="26"/>
    </location>
</feature>
<dbReference type="SMART" id="SM00342">
    <property type="entry name" value="HTH_ARAC"/>
    <property type="match status" value="1"/>
</dbReference>
<dbReference type="EMBL" id="CP033932">
    <property type="protein sequence ID" value="AZB25874.1"/>
    <property type="molecule type" value="Genomic_DNA"/>
</dbReference>
<dbReference type="Pfam" id="PF12833">
    <property type="entry name" value="HTH_18"/>
    <property type="match status" value="1"/>
</dbReference>
<feature type="transmembrane region" description="Helical" evidence="4">
    <location>
        <begin position="142"/>
        <end position="160"/>
    </location>
</feature>
<keyword evidence="3" id="KW-0804">Transcription</keyword>
<sequence>MGGSFSVFDIVIIVGIIQGIVAAIVISSYPSESAGKKILSAILVTLVLLNFKILLHTLGLWKFPALHYLPLAIDTLIQPLIYLYICSLTQKEYRFNRKNLWHFLPVFLFQSHAVLVYIFTLFKPDILIKDVFAERYFFYNNFKWVEDLVAIISAVIYWILSLKKIQAYRHWLFTSQSATQYSELTWLRNLLIVTGILAAALTISSIPANIFQLKNSFLYLQLFYCYLTMLIYYLSFQGYKTILTTEVHMVRFPEAIISEPAELIESVNTINKPSTNIQDFSDIKLALTEVMEKQMLFMEPELSLKELAGKINFPTAQVSAAINAEFGINFRSWVNSYRVEEVKKRLGNPKYEHLSLTGIAFDCGFNSEASFYRIFRQQTGYSPKSYLQLIHRKH</sequence>